<evidence type="ECO:0000256" key="4">
    <source>
        <dbReference type="SAM" id="MobiDB-lite"/>
    </source>
</evidence>
<feature type="region of interest" description="Disordered" evidence="4">
    <location>
        <begin position="1"/>
        <end position="25"/>
    </location>
</feature>
<dbReference type="Gene3D" id="1.25.40.20">
    <property type="entry name" value="Ankyrin repeat-containing domain"/>
    <property type="match status" value="2"/>
</dbReference>
<dbReference type="PROSITE" id="PS50297">
    <property type="entry name" value="ANK_REP_REGION"/>
    <property type="match status" value="3"/>
</dbReference>
<evidence type="ECO:0000256" key="1">
    <source>
        <dbReference type="ARBA" id="ARBA00022737"/>
    </source>
</evidence>
<name>A0A9P0CQ88_9CUCU</name>
<dbReference type="InterPro" id="IPR002110">
    <property type="entry name" value="Ankyrin_rpt"/>
</dbReference>
<dbReference type="PANTHER" id="PTHR24123:SF33">
    <property type="entry name" value="PROTEIN HOS4"/>
    <property type="match status" value="1"/>
</dbReference>
<dbReference type="SUPFAM" id="SSF48403">
    <property type="entry name" value="Ankyrin repeat"/>
    <property type="match status" value="1"/>
</dbReference>
<sequence length="524" mass="60566">MDEELGEPSPITEYQSSAGYNDPLQSNGVLQAIEEENLEKIEELVSTGHSLNISYKNGNTPLHIAIIKNNIQIFRYLLAQDDIRINTRNSQGQTPLFLAVRYGHFESVKHLLEKGANVNLPYNREVTPLHESVQYPDIAHILIKNGADIDAVDYNNDTPLHNAVVDSCIETVCMLLYYGADANAIGCFNYTPFMRALFNKDVEIQDALFDYIDDFTVTSMNYYSSLTLAVKNYSPYVEEMIKRGAEVTVADYKACIYYPNANNFKIILNNLTADDVADNDVNLLLLSSKLNKENFEQYIEIIMEHSDSSVLEILAQKTSSQDLASLIESSNNNFFNNCLPHDKITKLILLWLEYGCKLRTGLIYEIYVNMGYCELFKILLFMDYVDDWSPFALTPRLIFDIHSDVLALCFELTRRDWYESINKRKFMTDFISSFHYWKNHYLVETAFHFSERKFRFGGRSKFLQDLDVLPAIPSLLELARDQTRKYIVGKFNMTTSRQYYTYVNCLDIASVYKKILMYEKKIYS</sequence>
<evidence type="ECO:0000256" key="3">
    <source>
        <dbReference type="PROSITE-ProRule" id="PRU00023"/>
    </source>
</evidence>
<dbReference type="PANTHER" id="PTHR24123">
    <property type="entry name" value="ANKYRIN REPEAT-CONTAINING"/>
    <property type="match status" value="1"/>
</dbReference>
<dbReference type="SMART" id="SM00248">
    <property type="entry name" value="ANK"/>
    <property type="match status" value="7"/>
</dbReference>
<dbReference type="PRINTS" id="PR01415">
    <property type="entry name" value="ANKYRIN"/>
</dbReference>
<dbReference type="InterPro" id="IPR036770">
    <property type="entry name" value="Ankyrin_rpt-contain_sf"/>
</dbReference>
<feature type="compositionally biased region" description="Polar residues" evidence="4">
    <location>
        <begin position="12"/>
        <end position="25"/>
    </location>
</feature>
<keyword evidence="6" id="KW-1185">Reference proteome</keyword>
<keyword evidence="1" id="KW-0677">Repeat</keyword>
<dbReference type="AlphaFoldDB" id="A0A9P0CQ88"/>
<evidence type="ECO:0000313" key="6">
    <source>
        <dbReference type="Proteomes" id="UP001153636"/>
    </source>
</evidence>
<dbReference type="OrthoDB" id="6431538at2759"/>
<feature type="repeat" description="ANK" evidence="3">
    <location>
        <begin position="91"/>
        <end position="123"/>
    </location>
</feature>
<feature type="repeat" description="ANK" evidence="3">
    <location>
        <begin position="57"/>
        <end position="90"/>
    </location>
</feature>
<keyword evidence="2 3" id="KW-0040">ANK repeat</keyword>
<organism evidence="5 6">
    <name type="scientific">Psylliodes chrysocephalus</name>
    <dbReference type="NCBI Taxonomy" id="3402493"/>
    <lineage>
        <taxon>Eukaryota</taxon>
        <taxon>Metazoa</taxon>
        <taxon>Ecdysozoa</taxon>
        <taxon>Arthropoda</taxon>
        <taxon>Hexapoda</taxon>
        <taxon>Insecta</taxon>
        <taxon>Pterygota</taxon>
        <taxon>Neoptera</taxon>
        <taxon>Endopterygota</taxon>
        <taxon>Coleoptera</taxon>
        <taxon>Polyphaga</taxon>
        <taxon>Cucujiformia</taxon>
        <taxon>Chrysomeloidea</taxon>
        <taxon>Chrysomelidae</taxon>
        <taxon>Galerucinae</taxon>
        <taxon>Alticini</taxon>
        <taxon>Psylliodes</taxon>
    </lineage>
</organism>
<dbReference type="InterPro" id="IPR051165">
    <property type="entry name" value="Multifunctional_ANK_Repeat"/>
</dbReference>
<evidence type="ECO:0000313" key="5">
    <source>
        <dbReference type="EMBL" id="CAH1104618.1"/>
    </source>
</evidence>
<dbReference type="PROSITE" id="PS50088">
    <property type="entry name" value="ANK_REPEAT"/>
    <property type="match status" value="3"/>
</dbReference>
<proteinExistence type="predicted"/>
<dbReference type="Pfam" id="PF12796">
    <property type="entry name" value="Ank_2"/>
    <property type="match status" value="2"/>
</dbReference>
<feature type="repeat" description="ANK" evidence="3">
    <location>
        <begin position="155"/>
        <end position="187"/>
    </location>
</feature>
<accession>A0A9P0CQ88</accession>
<dbReference type="Proteomes" id="UP001153636">
    <property type="component" value="Chromosome 17"/>
</dbReference>
<dbReference type="EMBL" id="OV651829">
    <property type="protein sequence ID" value="CAH1104618.1"/>
    <property type="molecule type" value="Genomic_DNA"/>
</dbReference>
<gene>
    <name evidence="5" type="ORF">PSYICH_LOCUS5443</name>
</gene>
<evidence type="ECO:0000256" key="2">
    <source>
        <dbReference type="ARBA" id="ARBA00023043"/>
    </source>
</evidence>
<protein>
    <submittedName>
        <fullName evidence="5">Uncharacterized protein</fullName>
    </submittedName>
</protein>
<reference evidence="5" key="1">
    <citation type="submission" date="2022-01" db="EMBL/GenBank/DDBJ databases">
        <authorList>
            <person name="King R."/>
        </authorList>
    </citation>
    <scope>NUCLEOTIDE SEQUENCE</scope>
</reference>